<keyword evidence="2" id="KW-1185">Reference proteome</keyword>
<dbReference type="EMBL" id="CP060096">
    <property type="protein sequence ID" value="QSZ26760.1"/>
    <property type="molecule type" value="Genomic_DNA"/>
</dbReference>
<protein>
    <submittedName>
        <fullName evidence="1">Aspartyl-phosphate phosphatase Spo0E family protein</fullName>
    </submittedName>
</protein>
<organism evidence="1 2">
    <name type="scientific">Aceticella autotrophica</name>
    <dbReference type="NCBI Taxonomy" id="2755338"/>
    <lineage>
        <taxon>Bacteria</taxon>
        <taxon>Bacillati</taxon>
        <taxon>Bacillota</taxon>
        <taxon>Clostridia</taxon>
        <taxon>Thermoanaerobacterales</taxon>
        <taxon>Thermoanaerobacteraceae</taxon>
        <taxon>Aceticella</taxon>
    </lineage>
</organism>
<dbReference type="InterPro" id="IPR036638">
    <property type="entry name" value="HLH_DNA-bd_sf"/>
</dbReference>
<dbReference type="AlphaFoldDB" id="A0A975AUM5"/>
<sequence>MNTNISALEQKINDLRQELDDLIQQKNVKYDVVLDISRRLDDLIVFYVLTKNMYTE</sequence>
<dbReference type="InterPro" id="IPR037208">
    <property type="entry name" value="Spo0E-like_sf"/>
</dbReference>
<accession>A0A975AUM5</accession>
<proteinExistence type="predicted"/>
<evidence type="ECO:0000313" key="1">
    <source>
        <dbReference type="EMBL" id="QSZ26760.1"/>
    </source>
</evidence>
<dbReference type="InterPro" id="IPR018540">
    <property type="entry name" value="Spo0E-like"/>
</dbReference>
<dbReference type="Pfam" id="PF09388">
    <property type="entry name" value="SpoOE-like"/>
    <property type="match status" value="1"/>
</dbReference>
<evidence type="ECO:0000313" key="2">
    <source>
        <dbReference type="Proteomes" id="UP000671913"/>
    </source>
</evidence>
<dbReference type="GO" id="GO:0043937">
    <property type="term" value="P:regulation of sporulation"/>
    <property type="evidence" value="ECO:0007669"/>
    <property type="project" value="InterPro"/>
</dbReference>
<name>A0A975AUM5_9THEO</name>
<dbReference type="KEGG" id="aaut:ACETAC_07635"/>
<dbReference type="SUPFAM" id="SSF140500">
    <property type="entry name" value="BAS1536-like"/>
    <property type="match status" value="1"/>
</dbReference>
<reference evidence="1" key="1">
    <citation type="submission" date="2020-08" db="EMBL/GenBank/DDBJ databases">
        <title>Genomic insights into the carbon and energy metabolism of the first obligate autotrophic acetogenic bacterium Aceticella autotrophica gen. nov., sp. nov.</title>
        <authorList>
            <person name="Toshchakov S.V."/>
            <person name="Elcheninov A.G."/>
            <person name="Kublanov I.V."/>
            <person name="Frolov E.N."/>
            <person name="Lebedinsky A.V."/>
        </authorList>
    </citation>
    <scope>NUCLEOTIDE SEQUENCE</scope>
    <source>
        <strain evidence="1">3443-3Ac</strain>
    </source>
</reference>
<dbReference type="RefSeq" id="WP_284679443.1">
    <property type="nucleotide sequence ID" value="NZ_CP060096.1"/>
</dbReference>
<dbReference type="Gene3D" id="4.10.280.10">
    <property type="entry name" value="Helix-loop-helix DNA-binding domain"/>
    <property type="match status" value="1"/>
</dbReference>
<dbReference type="Proteomes" id="UP000671913">
    <property type="component" value="Chromosome"/>
</dbReference>
<dbReference type="GO" id="GO:0046983">
    <property type="term" value="F:protein dimerization activity"/>
    <property type="evidence" value="ECO:0007669"/>
    <property type="project" value="InterPro"/>
</dbReference>
<gene>
    <name evidence="1" type="ORF">ACETAC_07635</name>
</gene>